<gene>
    <name evidence="2" type="ORF">NX773_05510</name>
</gene>
<keyword evidence="1" id="KW-1133">Transmembrane helix</keyword>
<keyword evidence="1" id="KW-0472">Membrane</keyword>
<keyword evidence="3" id="KW-1185">Reference proteome</keyword>
<name>A0ABT2BGG9_9BURK</name>
<dbReference type="RefSeq" id="WP_258855323.1">
    <property type="nucleotide sequence ID" value="NZ_JANUGV010000001.1"/>
</dbReference>
<organism evidence="2 3">
    <name type="scientific">Massilia solisilvae</name>
    <dbReference type="NCBI Taxonomy" id="1811225"/>
    <lineage>
        <taxon>Bacteria</taxon>
        <taxon>Pseudomonadati</taxon>
        <taxon>Pseudomonadota</taxon>
        <taxon>Betaproteobacteria</taxon>
        <taxon>Burkholderiales</taxon>
        <taxon>Oxalobacteraceae</taxon>
        <taxon>Telluria group</taxon>
        <taxon>Massilia</taxon>
    </lineage>
</organism>
<evidence type="ECO:0000313" key="2">
    <source>
        <dbReference type="EMBL" id="MCS0607619.1"/>
    </source>
</evidence>
<dbReference type="EMBL" id="JANUGV010000001">
    <property type="protein sequence ID" value="MCS0607619.1"/>
    <property type="molecule type" value="Genomic_DNA"/>
</dbReference>
<comment type="caution">
    <text evidence="2">The sequence shown here is derived from an EMBL/GenBank/DDBJ whole genome shotgun (WGS) entry which is preliminary data.</text>
</comment>
<reference evidence="2 3" key="1">
    <citation type="submission" date="2022-08" db="EMBL/GenBank/DDBJ databases">
        <title>Reclassification of Massilia species as members of the genera Telluria, Duganella, Pseudoduganella, Mokoshia gen. nov. and Zemynaea gen. nov. using orthogonal and non-orthogonal genome-based approaches.</title>
        <authorList>
            <person name="Bowman J.P."/>
        </authorList>
    </citation>
    <scope>NUCLEOTIDE SEQUENCE [LARGE SCALE GENOMIC DNA]</scope>
    <source>
        <strain evidence="2 3">JCM 31607</strain>
    </source>
</reference>
<keyword evidence="1" id="KW-0812">Transmembrane</keyword>
<dbReference type="Pfam" id="PF16137">
    <property type="entry name" value="DUF4845"/>
    <property type="match status" value="1"/>
</dbReference>
<feature type="transmembrane region" description="Helical" evidence="1">
    <location>
        <begin position="20"/>
        <end position="38"/>
    </location>
</feature>
<sequence length="135" mass="14233">MQGHKQYFINAERGVSLSGLIFLLAVLGVAAVFALKLVPTYMEYRTIQDAIVKAKATGGSVAEMQRTFDKNAEINNVSAISGHDLVITKDGGEPEISFAYEKRVPLAGNVSLVINYAGTTDKSGVVAAQAAASAN</sequence>
<protein>
    <submittedName>
        <fullName evidence="2">DUF4845 domain-containing protein</fullName>
    </submittedName>
</protein>
<dbReference type="InterPro" id="IPR032314">
    <property type="entry name" value="DUF4845"/>
</dbReference>
<proteinExistence type="predicted"/>
<dbReference type="Proteomes" id="UP001205861">
    <property type="component" value="Unassembled WGS sequence"/>
</dbReference>
<accession>A0ABT2BGG9</accession>
<evidence type="ECO:0000256" key="1">
    <source>
        <dbReference type="SAM" id="Phobius"/>
    </source>
</evidence>
<evidence type="ECO:0000313" key="3">
    <source>
        <dbReference type="Proteomes" id="UP001205861"/>
    </source>
</evidence>